<dbReference type="Proteomes" id="UP001316087">
    <property type="component" value="Unassembled WGS sequence"/>
</dbReference>
<organism evidence="6 7">
    <name type="scientific">Solibacillus palustris</name>
    <dbReference type="NCBI Taxonomy" id="2908203"/>
    <lineage>
        <taxon>Bacteria</taxon>
        <taxon>Bacillati</taxon>
        <taxon>Bacillota</taxon>
        <taxon>Bacilli</taxon>
        <taxon>Bacillales</taxon>
        <taxon>Caryophanaceae</taxon>
        <taxon>Solibacillus</taxon>
    </lineage>
</organism>
<proteinExistence type="predicted"/>
<dbReference type="RefSeq" id="WP_241367707.1">
    <property type="nucleotide sequence ID" value="NZ_JAKZFC010000001.1"/>
</dbReference>
<dbReference type="InterPro" id="IPR010899">
    <property type="entry name" value="UPF0344"/>
</dbReference>
<evidence type="ECO:0000256" key="1">
    <source>
        <dbReference type="ARBA" id="ARBA00022475"/>
    </source>
</evidence>
<protein>
    <submittedName>
        <fullName evidence="6">YisL family protein</fullName>
    </submittedName>
</protein>
<keyword evidence="2 5" id="KW-0812">Transmembrane</keyword>
<sequence length="122" mass="13613">MSFLSSTPHLHITTWVIALVLFFIAALASKKLTGVHMALRVMYILIIISGGALFLEWRDKIPESGMNYDMKVLFGILVIGFMEMVLVRKGKGKSVNLFWILFAVALLVTLYLGLSMGIGMNF</sequence>
<evidence type="ECO:0000313" key="7">
    <source>
        <dbReference type="Proteomes" id="UP001316087"/>
    </source>
</evidence>
<name>A0ABS9U8N0_9BACL</name>
<evidence type="ECO:0000256" key="3">
    <source>
        <dbReference type="ARBA" id="ARBA00022989"/>
    </source>
</evidence>
<keyword evidence="4 5" id="KW-0472">Membrane</keyword>
<feature type="transmembrane region" description="Helical" evidence="5">
    <location>
        <begin position="70"/>
        <end position="87"/>
    </location>
</feature>
<dbReference type="Pfam" id="PF07457">
    <property type="entry name" value="DUF1516"/>
    <property type="match status" value="1"/>
</dbReference>
<feature type="transmembrane region" description="Helical" evidence="5">
    <location>
        <begin position="12"/>
        <end position="29"/>
    </location>
</feature>
<gene>
    <name evidence="6" type="ORF">LZ480_02185</name>
</gene>
<evidence type="ECO:0000256" key="5">
    <source>
        <dbReference type="SAM" id="Phobius"/>
    </source>
</evidence>
<keyword evidence="7" id="KW-1185">Reference proteome</keyword>
<dbReference type="EMBL" id="JAKZFC010000001">
    <property type="protein sequence ID" value="MCH7320684.1"/>
    <property type="molecule type" value="Genomic_DNA"/>
</dbReference>
<keyword evidence="1" id="KW-1003">Cell membrane</keyword>
<reference evidence="6 7" key="1">
    <citation type="submission" date="2022-03" db="EMBL/GenBank/DDBJ databases">
        <authorList>
            <person name="Jo J.-H."/>
            <person name="Im W.-T."/>
        </authorList>
    </citation>
    <scope>NUCLEOTIDE SEQUENCE [LARGE SCALE GENOMIC DNA]</scope>
    <source>
        <strain evidence="6 7">MA9</strain>
    </source>
</reference>
<evidence type="ECO:0000256" key="2">
    <source>
        <dbReference type="ARBA" id="ARBA00022692"/>
    </source>
</evidence>
<evidence type="ECO:0000256" key="4">
    <source>
        <dbReference type="ARBA" id="ARBA00023136"/>
    </source>
</evidence>
<evidence type="ECO:0000313" key="6">
    <source>
        <dbReference type="EMBL" id="MCH7320684.1"/>
    </source>
</evidence>
<feature type="transmembrane region" description="Helical" evidence="5">
    <location>
        <begin position="41"/>
        <end position="58"/>
    </location>
</feature>
<comment type="caution">
    <text evidence="6">The sequence shown here is derived from an EMBL/GenBank/DDBJ whole genome shotgun (WGS) entry which is preliminary data.</text>
</comment>
<accession>A0ABS9U8N0</accession>
<keyword evidence="3 5" id="KW-1133">Transmembrane helix</keyword>
<feature type="transmembrane region" description="Helical" evidence="5">
    <location>
        <begin position="99"/>
        <end position="120"/>
    </location>
</feature>